<dbReference type="Gene3D" id="3.80.10.10">
    <property type="entry name" value="Ribonuclease Inhibitor"/>
    <property type="match status" value="1"/>
</dbReference>
<dbReference type="OrthoDB" id="2893568at2759"/>
<evidence type="ECO:0008006" key="3">
    <source>
        <dbReference type="Google" id="ProtNLM"/>
    </source>
</evidence>
<gene>
    <name evidence="1" type="ORF">BD626DRAFT_517612</name>
</gene>
<dbReference type="AlphaFoldDB" id="A0A550BW28"/>
<keyword evidence="2" id="KW-1185">Reference proteome</keyword>
<name>A0A550BW28_9AGAR</name>
<reference evidence="1 2" key="1">
    <citation type="journal article" date="2019" name="New Phytol.">
        <title>Comparative genomics reveals unique wood-decay strategies and fruiting body development in the Schizophyllaceae.</title>
        <authorList>
            <person name="Almasi E."/>
            <person name="Sahu N."/>
            <person name="Krizsan K."/>
            <person name="Balint B."/>
            <person name="Kovacs G.M."/>
            <person name="Kiss B."/>
            <person name="Cseklye J."/>
            <person name="Drula E."/>
            <person name="Henrissat B."/>
            <person name="Nagy I."/>
            <person name="Chovatia M."/>
            <person name="Adam C."/>
            <person name="LaButti K."/>
            <person name="Lipzen A."/>
            <person name="Riley R."/>
            <person name="Grigoriev I.V."/>
            <person name="Nagy L.G."/>
        </authorList>
    </citation>
    <scope>NUCLEOTIDE SEQUENCE [LARGE SCALE GENOMIC DNA]</scope>
    <source>
        <strain evidence="1 2">NL-1724</strain>
    </source>
</reference>
<dbReference type="InterPro" id="IPR032675">
    <property type="entry name" value="LRR_dom_sf"/>
</dbReference>
<dbReference type="EMBL" id="VDMD01000059">
    <property type="protein sequence ID" value="TRM56762.1"/>
    <property type="molecule type" value="Genomic_DNA"/>
</dbReference>
<comment type="caution">
    <text evidence="1">The sequence shown here is derived from an EMBL/GenBank/DDBJ whole genome shotgun (WGS) entry which is preliminary data.</text>
</comment>
<evidence type="ECO:0000313" key="2">
    <source>
        <dbReference type="Proteomes" id="UP000320762"/>
    </source>
</evidence>
<dbReference type="Proteomes" id="UP000320762">
    <property type="component" value="Unassembled WGS sequence"/>
</dbReference>
<organism evidence="1 2">
    <name type="scientific">Schizophyllum amplum</name>
    <dbReference type="NCBI Taxonomy" id="97359"/>
    <lineage>
        <taxon>Eukaryota</taxon>
        <taxon>Fungi</taxon>
        <taxon>Dikarya</taxon>
        <taxon>Basidiomycota</taxon>
        <taxon>Agaricomycotina</taxon>
        <taxon>Agaricomycetes</taxon>
        <taxon>Agaricomycetidae</taxon>
        <taxon>Agaricales</taxon>
        <taxon>Schizophyllaceae</taxon>
        <taxon>Schizophyllum</taxon>
    </lineage>
</organism>
<evidence type="ECO:0000313" key="1">
    <source>
        <dbReference type="EMBL" id="TRM56762.1"/>
    </source>
</evidence>
<sequence>MHPALAIPELQFAIACEVNLCPSLYWLKEHHDALYRLMMVSRSWKNIVEPLLWERMIFNDMLFLIPAWSCAGGRKVEITVHRAVTASDWESVCSRSCFTRWLYVDFPNFPDALDEDVLATLPPADVLFQRLENMTLTGPFVPPSLMSRYLVALMPHTLSHLTIERASFMLRGIPALVAARCVHLRSLEMRGLGKFVDSDIPRPSPCAAFLESLRACRELADVDIAFRAFEYSASYLCSLAAYPILRRLKLEVHEAKEEPEELGVHCGFPARGFVVLQSLELSFVPCRTVTAALESIGGSTQLTTIIITVDITDYESYHAIVAAISSAGHPAHLTTVQLYRYSSFVRRLPSYGVLDMKILTLLSRFRLLETMVMTGLARSALTINDCAKIASWWPELARLTLVTKADHNASCMLEVLGTFRVCPRLTELYIALAETERDDVYSA</sequence>
<protein>
    <recommendedName>
        <fullName evidence="3">F-box domain-containing protein</fullName>
    </recommendedName>
</protein>
<accession>A0A550BW28</accession>
<proteinExistence type="predicted"/>